<proteinExistence type="predicted"/>
<feature type="transmembrane region" description="Helical" evidence="1">
    <location>
        <begin position="62"/>
        <end position="81"/>
    </location>
</feature>
<evidence type="ECO:0000256" key="1">
    <source>
        <dbReference type="SAM" id="Phobius"/>
    </source>
</evidence>
<sequence>MKYIILTAEDAFKKDGHELPNVYLTYASIGFWIIIYCQLIYYNYGLLRRSTPNDGIVIKKWLLMHTSLLVACIILSILQIILDPKHLIEFAIAIGTVIVVYMFYKELTTSGVENQPATIQLSRLLL</sequence>
<reference evidence="2 3" key="1">
    <citation type="submission" date="2019-08" db="EMBL/GenBank/DDBJ databases">
        <title>Whole genome of Aphis craccivora.</title>
        <authorList>
            <person name="Voronova N.V."/>
            <person name="Shulinski R.S."/>
            <person name="Bandarenka Y.V."/>
            <person name="Zhorov D.G."/>
            <person name="Warner D."/>
        </authorList>
    </citation>
    <scope>NUCLEOTIDE SEQUENCE [LARGE SCALE GENOMIC DNA]</scope>
    <source>
        <strain evidence="2">180601</strain>
        <tissue evidence="2">Whole Body</tissue>
    </source>
</reference>
<protein>
    <submittedName>
        <fullName evidence="2">Uncharacterized protein</fullName>
    </submittedName>
</protein>
<comment type="caution">
    <text evidence="2">The sequence shown here is derived from an EMBL/GenBank/DDBJ whole genome shotgun (WGS) entry which is preliminary data.</text>
</comment>
<feature type="non-terminal residue" evidence="2">
    <location>
        <position position="126"/>
    </location>
</feature>
<feature type="transmembrane region" description="Helical" evidence="1">
    <location>
        <begin position="23"/>
        <end position="42"/>
    </location>
</feature>
<evidence type="ECO:0000313" key="3">
    <source>
        <dbReference type="Proteomes" id="UP000478052"/>
    </source>
</evidence>
<evidence type="ECO:0000313" key="2">
    <source>
        <dbReference type="EMBL" id="KAF0706024.1"/>
    </source>
</evidence>
<organism evidence="2 3">
    <name type="scientific">Aphis craccivora</name>
    <name type="common">Cowpea aphid</name>
    <dbReference type="NCBI Taxonomy" id="307492"/>
    <lineage>
        <taxon>Eukaryota</taxon>
        <taxon>Metazoa</taxon>
        <taxon>Ecdysozoa</taxon>
        <taxon>Arthropoda</taxon>
        <taxon>Hexapoda</taxon>
        <taxon>Insecta</taxon>
        <taxon>Pterygota</taxon>
        <taxon>Neoptera</taxon>
        <taxon>Paraneoptera</taxon>
        <taxon>Hemiptera</taxon>
        <taxon>Sternorrhyncha</taxon>
        <taxon>Aphidomorpha</taxon>
        <taxon>Aphidoidea</taxon>
        <taxon>Aphididae</taxon>
        <taxon>Aphidini</taxon>
        <taxon>Aphis</taxon>
        <taxon>Aphis</taxon>
    </lineage>
</organism>
<name>A0A6G0VQU3_APHCR</name>
<accession>A0A6G0VQU3</accession>
<feature type="transmembrane region" description="Helical" evidence="1">
    <location>
        <begin position="87"/>
        <end position="104"/>
    </location>
</feature>
<dbReference type="EMBL" id="VUJU01013064">
    <property type="protein sequence ID" value="KAF0706024.1"/>
    <property type="molecule type" value="Genomic_DNA"/>
</dbReference>
<dbReference type="Proteomes" id="UP000478052">
    <property type="component" value="Unassembled WGS sequence"/>
</dbReference>
<gene>
    <name evidence="2" type="ORF">FWK35_00032977</name>
</gene>
<keyword evidence="3" id="KW-1185">Reference proteome</keyword>
<dbReference type="OrthoDB" id="10475460at2759"/>
<dbReference type="AlphaFoldDB" id="A0A6G0VQU3"/>
<keyword evidence="1" id="KW-0472">Membrane</keyword>
<keyword evidence="1" id="KW-1133">Transmembrane helix</keyword>
<keyword evidence="1" id="KW-0812">Transmembrane</keyword>